<dbReference type="CDD" id="cd05819">
    <property type="entry name" value="NHL"/>
    <property type="match status" value="1"/>
</dbReference>
<dbReference type="PROSITE" id="PS51125">
    <property type="entry name" value="NHL"/>
    <property type="match status" value="1"/>
</dbReference>
<gene>
    <name evidence="2" type="ORF">METZ01_LOCUS138985</name>
</gene>
<dbReference type="EMBL" id="UINC01020532">
    <property type="protein sequence ID" value="SVA86131.1"/>
    <property type="molecule type" value="Genomic_DNA"/>
</dbReference>
<organism evidence="2">
    <name type="scientific">marine metagenome</name>
    <dbReference type="NCBI Taxonomy" id="408172"/>
    <lineage>
        <taxon>unclassified sequences</taxon>
        <taxon>metagenomes</taxon>
        <taxon>ecological metagenomes</taxon>
    </lineage>
</organism>
<sequence length="185" mass="20494">MLTTTVQGRTWNFSHAIGHVGAAGETFLWPYSVVTTDSGLMYVLNRGPDPKEGDGNRLSNPNFKRIGKWKLDDEFVSDLAQNDIMWPVSLAVDEKGFLYCTDEIKNKVLKYNSKDRNVLEWGVEGSAEGEFSKPAGITSDMGGHLYVVDAGNHRIQKFTSDGEFIHTWGEFGSDSGQLSDPWGIA</sequence>
<dbReference type="InterPro" id="IPR050952">
    <property type="entry name" value="TRIM-NHL_E3_ligases"/>
</dbReference>
<dbReference type="Gene3D" id="2.120.10.30">
    <property type="entry name" value="TolB, C-terminal domain"/>
    <property type="match status" value="2"/>
</dbReference>
<dbReference type="PANTHER" id="PTHR24104">
    <property type="entry name" value="E3 UBIQUITIN-PROTEIN LIGASE NHLRC1-RELATED"/>
    <property type="match status" value="1"/>
</dbReference>
<dbReference type="AlphaFoldDB" id="A0A381ZB10"/>
<dbReference type="PANTHER" id="PTHR24104:SF25">
    <property type="entry name" value="PROTEIN LIN-41"/>
    <property type="match status" value="1"/>
</dbReference>
<evidence type="ECO:0000313" key="2">
    <source>
        <dbReference type="EMBL" id="SVA86131.1"/>
    </source>
</evidence>
<dbReference type="InterPro" id="IPR001258">
    <property type="entry name" value="NHL_repeat"/>
</dbReference>
<evidence type="ECO:0008006" key="3">
    <source>
        <dbReference type="Google" id="ProtNLM"/>
    </source>
</evidence>
<dbReference type="GO" id="GO:0008270">
    <property type="term" value="F:zinc ion binding"/>
    <property type="evidence" value="ECO:0007669"/>
    <property type="project" value="UniProtKB-KW"/>
</dbReference>
<feature type="non-terminal residue" evidence="2">
    <location>
        <position position="185"/>
    </location>
</feature>
<keyword evidence="1" id="KW-0677">Repeat</keyword>
<name>A0A381ZB10_9ZZZZ</name>
<proteinExistence type="predicted"/>
<dbReference type="InterPro" id="IPR011042">
    <property type="entry name" value="6-blade_b-propeller_TolB-like"/>
</dbReference>
<evidence type="ECO:0000256" key="1">
    <source>
        <dbReference type="ARBA" id="ARBA00022737"/>
    </source>
</evidence>
<reference evidence="2" key="1">
    <citation type="submission" date="2018-05" db="EMBL/GenBank/DDBJ databases">
        <authorList>
            <person name="Lanie J.A."/>
            <person name="Ng W.-L."/>
            <person name="Kazmierczak K.M."/>
            <person name="Andrzejewski T.M."/>
            <person name="Davidsen T.M."/>
            <person name="Wayne K.J."/>
            <person name="Tettelin H."/>
            <person name="Glass J.I."/>
            <person name="Rusch D."/>
            <person name="Podicherti R."/>
            <person name="Tsui H.-C.T."/>
            <person name="Winkler M.E."/>
        </authorList>
    </citation>
    <scope>NUCLEOTIDE SEQUENCE</scope>
</reference>
<protein>
    <recommendedName>
        <fullName evidence="3">SMP-30/Gluconolactonase/LRE-like region domain-containing protein</fullName>
    </recommendedName>
</protein>
<accession>A0A381ZB10</accession>
<dbReference type="Pfam" id="PF01436">
    <property type="entry name" value="NHL"/>
    <property type="match status" value="1"/>
</dbReference>
<dbReference type="SUPFAM" id="SSF101898">
    <property type="entry name" value="NHL repeat"/>
    <property type="match status" value="1"/>
</dbReference>